<feature type="domain" description="N-acetyltransferase" evidence="3">
    <location>
        <begin position="2"/>
        <end position="162"/>
    </location>
</feature>
<dbReference type="Gene3D" id="3.40.630.30">
    <property type="match status" value="1"/>
</dbReference>
<dbReference type="Pfam" id="PF00583">
    <property type="entry name" value="Acetyltransf_1"/>
    <property type="match status" value="1"/>
</dbReference>
<keyword evidence="5" id="KW-1185">Reference proteome</keyword>
<dbReference type="RefSeq" id="WP_085638138.1">
    <property type="nucleotide sequence ID" value="NZ_JFKC01000012.1"/>
</dbReference>
<reference evidence="4 5" key="1">
    <citation type="submission" date="2014-03" db="EMBL/GenBank/DDBJ databases">
        <title>The draft genome sequence of Marivita geojedonensis KCTC 23882.</title>
        <authorList>
            <person name="Lai Q."/>
            <person name="Shao Z."/>
        </authorList>
    </citation>
    <scope>NUCLEOTIDE SEQUENCE [LARGE SCALE GENOMIC DNA]</scope>
    <source>
        <strain evidence="4 5">DPG-138</strain>
    </source>
</reference>
<protein>
    <submittedName>
        <fullName evidence="4">Acetyltransferase</fullName>
    </submittedName>
</protein>
<dbReference type="InterPro" id="IPR016181">
    <property type="entry name" value="Acyl_CoA_acyltransferase"/>
</dbReference>
<accession>A0A1X4NJG9</accession>
<dbReference type="InterPro" id="IPR000182">
    <property type="entry name" value="GNAT_dom"/>
</dbReference>
<keyword evidence="1 4" id="KW-0808">Transferase</keyword>
<evidence type="ECO:0000256" key="2">
    <source>
        <dbReference type="ARBA" id="ARBA00023315"/>
    </source>
</evidence>
<dbReference type="AlphaFoldDB" id="A0A1X4NJG9"/>
<name>A0A1X4NJG9_9RHOB</name>
<evidence type="ECO:0000313" key="5">
    <source>
        <dbReference type="Proteomes" id="UP000193926"/>
    </source>
</evidence>
<gene>
    <name evidence="4" type="ORF">MGEO_12495</name>
</gene>
<dbReference type="InterPro" id="IPR050832">
    <property type="entry name" value="Bact_Acetyltransf"/>
</dbReference>
<dbReference type="EMBL" id="JFKC01000012">
    <property type="protein sequence ID" value="OSQ49854.1"/>
    <property type="molecule type" value="Genomic_DNA"/>
</dbReference>
<comment type="caution">
    <text evidence="4">The sequence shown here is derived from an EMBL/GenBank/DDBJ whole genome shotgun (WGS) entry which is preliminary data.</text>
</comment>
<dbReference type="PROSITE" id="PS51186">
    <property type="entry name" value="GNAT"/>
    <property type="match status" value="1"/>
</dbReference>
<evidence type="ECO:0000256" key="1">
    <source>
        <dbReference type="ARBA" id="ARBA00022679"/>
    </source>
</evidence>
<sequence>MITVRRAGEFDAREMAGLLDAIIRKGGTTAHTKPVSRDSLLEWMHRAPTRSAWFVAETDAGEIKGFQFIEPHHELGPDVGDIATFVAIGETGFGIGSKLFEKTKSAAQALGYRWINATIRADNAGGLAYYQSRGFEDYAFHPDVPLANGQIVDRISKRFDLT</sequence>
<dbReference type="STRING" id="1123756.MGEO_12495"/>
<keyword evidence="2" id="KW-0012">Acyltransferase</keyword>
<dbReference type="SUPFAM" id="SSF55729">
    <property type="entry name" value="Acyl-CoA N-acyltransferases (Nat)"/>
    <property type="match status" value="1"/>
</dbReference>
<proteinExistence type="predicted"/>
<dbReference type="Proteomes" id="UP000193926">
    <property type="component" value="Unassembled WGS sequence"/>
</dbReference>
<dbReference type="PANTHER" id="PTHR43877">
    <property type="entry name" value="AMINOALKYLPHOSPHONATE N-ACETYLTRANSFERASE-RELATED-RELATED"/>
    <property type="match status" value="1"/>
</dbReference>
<organism evidence="4 5">
    <name type="scientific">Marivita geojedonensis</name>
    <dbReference type="NCBI Taxonomy" id="1123756"/>
    <lineage>
        <taxon>Bacteria</taxon>
        <taxon>Pseudomonadati</taxon>
        <taxon>Pseudomonadota</taxon>
        <taxon>Alphaproteobacteria</taxon>
        <taxon>Rhodobacterales</taxon>
        <taxon>Roseobacteraceae</taxon>
        <taxon>Marivita</taxon>
    </lineage>
</organism>
<dbReference type="GO" id="GO:0016747">
    <property type="term" value="F:acyltransferase activity, transferring groups other than amino-acyl groups"/>
    <property type="evidence" value="ECO:0007669"/>
    <property type="project" value="InterPro"/>
</dbReference>
<evidence type="ECO:0000259" key="3">
    <source>
        <dbReference type="PROSITE" id="PS51186"/>
    </source>
</evidence>
<evidence type="ECO:0000313" key="4">
    <source>
        <dbReference type="EMBL" id="OSQ49854.1"/>
    </source>
</evidence>